<evidence type="ECO:0000256" key="1">
    <source>
        <dbReference type="SAM" id="MobiDB-lite"/>
    </source>
</evidence>
<dbReference type="GO" id="GO:0005765">
    <property type="term" value="C:lysosomal membrane"/>
    <property type="evidence" value="ECO:0007669"/>
    <property type="project" value="TreeGrafter"/>
</dbReference>
<dbReference type="Pfam" id="PF20468">
    <property type="entry name" value="HPS6_C"/>
    <property type="match status" value="1"/>
</dbReference>
<dbReference type="AlphaFoldDB" id="A0AAD7WPS3"/>
<accession>A0AAD7WPS3</accession>
<name>A0AAD7WPS3_9TELE</name>
<feature type="domain" description="BLOC-2 complex member HPS6 N-terminal" evidence="2">
    <location>
        <begin position="4"/>
        <end position="327"/>
    </location>
</feature>
<feature type="domain" description="BLOC-2 complex member HPS6 C-terminal" evidence="3">
    <location>
        <begin position="353"/>
        <end position="751"/>
    </location>
</feature>
<dbReference type="EMBL" id="JAINUG010000051">
    <property type="protein sequence ID" value="KAJ8404936.1"/>
    <property type="molecule type" value="Genomic_DNA"/>
</dbReference>
<dbReference type="Proteomes" id="UP001221898">
    <property type="component" value="Unassembled WGS sequence"/>
</dbReference>
<dbReference type="GO" id="GO:0031084">
    <property type="term" value="C:BLOC-2 complex"/>
    <property type="evidence" value="ECO:0007669"/>
    <property type="project" value="TreeGrafter"/>
</dbReference>
<evidence type="ECO:0000313" key="4">
    <source>
        <dbReference type="EMBL" id="KAJ8404936.1"/>
    </source>
</evidence>
<organism evidence="4 5">
    <name type="scientific">Aldrovandia affinis</name>
    <dbReference type="NCBI Taxonomy" id="143900"/>
    <lineage>
        <taxon>Eukaryota</taxon>
        <taxon>Metazoa</taxon>
        <taxon>Chordata</taxon>
        <taxon>Craniata</taxon>
        <taxon>Vertebrata</taxon>
        <taxon>Euteleostomi</taxon>
        <taxon>Actinopterygii</taxon>
        <taxon>Neopterygii</taxon>
        <taxon>Teleostei</taxon>
        <taxon>Notacanthiformes</taxon>
        <taxon>Halosauridae</taxon>
        <taxon>Aldrovandia</taxon>
    </lineage>
</organism>
<dbReference type="GO" id="GO:0072657">
    <property type="term" value="P:protein localization to membrane"/>
    <property type="evidence" value="ECO:0007669"/>
    <property type="project" value="TreeGrafter"/>
</dbReference>
<evidence type="ECO:0000259" key="2">
    <source>
        <dbReference type="Pfam" id="PF15702"/>
    </source>
</evidence>
<feature type="compositionally biased region" description="Polar residues" evidence="1">
    <location>
        <begin position="763"/>
        <end position="782"/>
    </location>
</feature>
<evidence type="ECO:0000313" key="5">
    <source>
        <dbReference type="Proteomes" id="UP001221898"/>
    </source>
</evidence>
<dbReference type="PANTHER" id="PTHR14696">
    <property type="entry name" value="HERMANSKY-PUDLAK SYNDROME 6 PROTEIN"/>
    <property type="match status" value="1"/>
</dbReference>
<dbReference type="GO" id="GO:0032418">
    <property type="term" value="P:lysosome localization"/>
    <property type="evidence" value="ECO:0007669"/>
    <property type="project" value="TreeGrafter"/>
</dbReference>
<sequence length="788" mass="86302">MQNGKHHDLCLKRTVPIVDVVYLAVSSSNSGSGSAVLAVIFQNGKAELWKYSEERPGWHLLHTSDLCNSARARVVSVCTSGNFIIWCEERPPSENSPALNAIRNNPRYCICKRVYAVEEGAVHLGGVKIALHNNPRYTVTASGENVYLLPDTKVDCTRSISRLFLKWSPLQDTVTVGTACTGTLQRKVTTATNKESDFKKLISDCVGALSSVNPPEIWAFCATECGGLMLLLSSGWISLLQKDGVLRQVYKLADNCLMMGGGGGRGLSSMNVYHDVLALAVGKTLYLIDIRCGMELEKMALKREGILFVNHTRRNAPHLLSEAGLFLVRHRDPDPGHKSPEHMRLEPHSLLVEAVFEEACRHYQRRSLSGVQLTVEKLKSGGMFQAPIALSSILRDYLKGERVVDTAREGGAHSDLLSSLEPELKSLVALEDVKASAARASEKELAGYCENLVREEVGRLLSLEPDRENVLYLNAIFGAFPGESWQALQTALQLAVDGEGSLSTGARPEVWKVVLTPIQPSTDHASRGHTPANEAAPVFELLCRSVLHFQPTWLPGFLELAQQQVGSSSSPSSSWSYEAKVSPESAPLFERALSVLPGDEQHQDLGVELLLSSQSPYGIMRALRILIDQRQWGRATRVAEQFCRKSARLNKEIFSALLCEVSQHRDLDPYLDLLWALCPEDLTVTGILNILLKGLSSAPLGSTGPFQVGGSQLTVGLLKPLLSRVLERESKPSHRYAEILQCPSLPFPTSPCEDQGPLRAGTESANNHQDSKQNVASGTRVPTPSHHL</sequence>
<comment type="caution">
    <text evidence="4">The sequence shown here is derived from an EMBL/GenBank/DDBJ whole genome shotgun (WGS) entry which is preliminary data.</text>
</comment>
<gene>
    <name evidence="4" type="ORF">AAFF_G00333230</name>
</gene>
<feature type="region of interest" description="Disordered" evidence="1">
    <location>
        <begin position="751"/>
        <end position="788"/>
    </location>
</feature>
<dbReference type="InterPro" id="IPR046823">
    <property type="entry name" value="HPS6_N"/>
</dbReference>
<proteinExistence type="predicted"/>
<evidence type="ECO:0000259" key="3">
    <source>
        <dbReference type="Pfam" id="PF20468"/>
    </source>
</evidence>
<reference evidence="4" key="1">
    <citation type="journal article" date="2023" name="Science">
        <title>Genome structures resolve the early diversification of teleost fishes.</title>
        <authorList>
            <person name="Parey E."/>
            <person name="Louis A."/>
            <person name="Montfort J."/>
            <person name="Bouchez O."/>
            <person name="Roques C."/>
            <person name="Iampietro C."/>
            <person name="Lluch J."/>
            <person name="Castinel A."/>
            <person name="Donnadieu C."/>
            <person name="Desvignes T."/>
            <person name="Floi Bucao C."/>
            <person name="Jouanno E."/>
            <person name="Wen M."/>
            <person name="Mejri S."/>
            <person name="Dirks R."/>
            <person name="Jansen H."/>
            <person name="Henkel C."/>
            <person name="Chen W.J."/>
            <person name="Zahm M."/>
            <person name="Cabau C."/>
            <person name="Klopp C."/>
            <person name="Thompson A.W."/>
            <person name="Robinson-Rechavi M."/>
            <person name="Braasch I."/>
            <person name="Lecointre G."/>
            <person name="Bobe J."/>
            <person name="Postlethwait J.H."/>
            <person name="Berthelot C."/>
            <person name="Roest Crollius H."/>
            <person name="Guiguen Y."/>
        </authorList>
    </citation>
    <scope>NUCLEOTIDE SEQUENCE</scope>
    <source>
        <strain evidence="4">NC1722</strain>
    </source>
</reference>
<keyword evidence="5" id="KW-1185">Reference proteome</keyword>
<protein>
    <recommendedName>
        <fullName evidence="6">HPS6 biogenesis of lysosomal organelles complex 2 subunit 3</fullName>
    </recommendedName>
</protein>
<dbReference type="InterPro" id="IPR046822">
    <property type="entry name" value="HPS6_C"/>
</dbReference>
<evidence type="ECO:0008006" key="6">
    <source>
        <dbReference type="Google" id="ProtNLM"/>
    </source>
</evidence>
<dbReference type="Pfam" id="PF15702">
    <property type="entry name" value="HPS6"/>
    <property type="match status" value="1"/>
</dbReference>
<dbReference type="PANTHER" id="PTHR14696:SF2">
    <property type="entry name" value="BLOC-2 COMPLEX MEMBER HPS6"/>
    <property type="match status" value="1"/>
</dbReference>
<dbReference type="InterPro" id="IPR017218">
    <property type="entry name" value="BLOC-2_complex_Hps6_subunit"/>
</dbReference>